<sequence length="145" mass="16744">MAWGLDLFRSLFGWLFFFCTTWAKRHPRCHHVGFRCFTSRVKCSFSVVSTFPFAGRCSPLVWSIGRSVTERVPHMCREWIDDRVSRCCVSPRVPPPLLFPFPVNVSSPQLFSLRTLLYVVHISPSVSLFRRCLARQIVLGGHLRS</sequence>
<evidence type="ECO:0000256" key="1">
    <source>
        <dbReference type="SAM" id="SignalP"/>
    </source>
</evidence>
<accession>A0AAE0MW23</accession>
<feature type="signal peptide" evidence="1">
    <location>
        <begin position="1"/>
        <end position="23"/>
    </location>
</feature>
<evidence type="ECO:0008006" key="4">
    <source>
        <dbReference type="Google" id="ProtNLM"/>
    </source>
</evidence>
<reference evidence="2" key="2">
    <citation type="submission" date="2023-06" db="EMBL/GenBank/DDBJ databases">
        <authorList>
            <consortium name="Lawrence Berkeley National Laboratory"/>
            <person name="Haridas S."/>
            <person name="Hensen N."/>
            <person name="Bonometti L."/>
            <person name="Westerberg I."/>
            <person name="Brannstrom I.O."/>
            <person name="Guillou S."/>
            <person name="Cros-Aarteil S."/>
            <person name="Calhoun S."/>
            <person name="Kuo A."/>
            <person name="Mondo S."/>
            <person name="Pangilinan J."/>
            <person name="Riley R."/>
            <person name="Labutti K."/>
            <person name="Andreopoulos B."/>
            <person name="Lipzen A."/>
            <person name="Chen C."/>
            <person name="Yanf M."/>
            <person name="Daum C."/>
            <person name="Ng V."/>
            <person name="Clum A."/>
            <person name="Steindorff A."/>
            <person name="Ohm R."/>
            <person name="Martin F."/>
            <person name="Silar P."/>
            <person name="Natvig D."/>
            <person name="Lalanne C."/>
            <person name="Gautier V."/>
            <person name="Ament-Velasquez S.L."/>
            <person name="Kruys A."/>
            <person name="Hutchinson M.I."/>
            <person name="Powell A.J."/>
            <person name="Barry K."/>
            <person name="Miller A.N."/>
            <person name="Grigoriev I.V."/>
            <person name="Debuchy R."/>
            <person name="Gladieux P."/>
            <person name="Thoren M.H."/>
            <person name="Johannesson H."/>
        </authorList>
    </citation>
    <scope>NUCLEOTIDE SEQUENCE</scope>
    <source>
        <strain evidence="2">CBS 560.94</strain>
    </source>
</reference>
<dbReference type="GeneID" id="87858436"/>
<reference evidence="2" key="1">
    <citation type="journal article" date="2023" name="Mol. Phylogenet. Evol.">
        <title>Genome-scale phylogeny and comparative genomics of the fungal order Sordariales.</title>
        <authorList>
            <person name="Hensen N."/>
            <person name="Bonometti L."/>
            <person name="Westerberg I."/>
            <person name="Brannstrom I.O."/>
            <person name="Guillou S."/>
            <person name="Cros-Aarteil S."/>
            <person name="Calhoun S."/>
            <person name="Haridas S."/>
            <person name="Kuo A."/>
            <person name="Mondo S."/>
            <person name="Pangilinan J."/>
            <person name="Riley R."/>
            <person name="LaButti K."/>
            <person name="Andreopoulos B."/>
            <person name="Lipzen A."/>
            <person name="Chen C."/>
            <person name="Yan M."/>
            <person name="Daum C."/>
            <person name="Ng V."/>
            <person name="Clum A."/>
            <person name="Steindorff A."/>
            <person name="Ohm R.A."/>
            <person name="Martin F."/>
            <person name="Silar P."/>
            <person name="Natvig D.O."/>
            <person name="Lalanne C."/>
            <person name="Gautier V."/>
            <person name="Ament-Velasquez S.L."/>
            <person name="Kruys A."/>
            <person name="Hutchinson M.I."/>
            <person name="Powell A.J."/>
            <person name="Barry K."/>
            <person name="Miller A.N."/>
            <person name="Grigoriev I.V."/>
            <person name="Debuchy R."/>
            <person name="Gladieux P."/>
            <person name="Hiltunen Thoren M."/>
            <person name="Johannesson H."/>
        </authorList>
    </citation>
    <scope>NUCLEOTIDE SEQUENCE</scope>
    <source>
        <strain evidence="2">CBS 560.94</strain>
    </source>
</reference>
<dbReference type="Proteomes" id="UP001278500">
    <property type="component" value="Unassembled WGS sequence"/>
</dbReference>
<name>A0AAE0MW23_9PEZI</name>
<evidence type="ECO:0000313" key="2">
    <source>
        <dbReference type="EMBL" id="KAK3354533.1"/>
    </source>
</evidence>
<feature type="chain" id="PRO_5042243972" description="Secreted protein" evidence="1">
    <location>
        <begin position="24"/>
        <end position="145"/>
    </location>
</feature>
<gene>
    <name evidence="2" type="ORF">B0H65DRAFT_16441</name>
</gene>
<comment type="caution">
    <text evidence="2">The sequence shown here is derived from an EMBL/GenBank/DDBJ whole genome shotgun (WGS) entry which is preliminary data.</text>
</comment>
<dbReference type="EMBL" id="JAUEPP010000001">
    <property type="protein sequence ID" value="KAK3354533.1"/>
    <property type="molecule type" value="Genomic_DNA"/>
</dbReference>
<evidence type="ECO:0000313" key="3">
    <source>
        <dbReference type="Proteomes" id="UP001278500"/>
    </source>
</evidence>
<protein>
    <recommendedName>
        <fullName evidence="4">Secreted protein</fullName>
    </recommendedName>
</protein>
<keyword evidence="3" id="KW-1185">Reference proteome</keyword>
<proteinExistence type="predicted"/>
<organism evidence="2 3">
    <name type="scientific">Neurospora tetraspora</name>
    <dbReference type="NCBI Taxonomy" id="94610"/>
    <lineage>
        <taxon>Eukaryota</taxon>
        <taxon>Fungi</taxon>
        <taxon>Dikarya</taxon>
        <taxon>Ascomycota</taxon>
        <taxon>Pezizomycotina</taxon>
        <taxon>Sordariomycetes</taxon>
        <taxon>Sordariomycetidae</taxon>
        <taxon>Sordariales</taxon>
        <taxon>Sordariaceae</taxon>
        <taxon>Neurospora</taxon>
    </lineage>
</organism>
<dbReference type="AlphaFoldDB" id="A0AAE0MW23"/>
<dbReference type="RefSeq" id="XP_062685911.1">
    <property type="nucleotide sequence ID" value="XM_062821282.1"/>
</dbReference>
<keyword evidence="1" id="KW-0732">Signal</keyword>